<feature type="transmembrane region" description="Helical" evidence="10">
    <location>
        <begin position="306"/>
        <end position="324"/>
    </location>
</feature>
<evidence type="ECO:0000256" key="2">
    <source>
        <dbReference type="ARBA" id="ARBA00022448"/>
    </source>
</evidence>
<keyword evidence="2" id="KW-0813">Transport</keyword>
<dbReference type="PROSITE" id="PS00211">
    <property type="entry name" value="ABC_TRANSPORTER_1"/>
    <property type="match status" value="1"/>
</dbReference>
<keyword evidence="7 10" id="KW-1133">Transmembrane helix</keyword>
<protein>
    <submittedName>
        <fullName evidence="13">ABC transporter ATP-binding protein</fullName>
    </submittedName>
</protein>
<keyword evidence="8 10" id="KW-0472">Membrane</keyword>
<comment type="caution">
    <text evidence="13">The sequence shown here is derived from an EMBL/GenBank/DDBJ whole genome shotgun (WGS) entry which is preliminary data.</text>
</comment>
<dbReference type="GO" id="GO:0016887">
    <property type="term" value="F:ATP hydrolysis activity"/>
    <property type="evidence" value="ECO:0007669"/>
    <property type="project" value="InterPro"/>
</dbReference>
<dbReference type="Pfam" id="PF00664">
    <property type="entry name" value="ABC_membrane"/>
    <property type="match status" value="1"/>
</dbReference>
<evidence type="ECO:0000259" key="11">
    <source>
        <dbReference type="PROSITE" id="PS50893"/>
    </source>
</evidence>
<dbReference type="PROSITE" id="PS50893">
    <property type="entry name" value="ABC_TRANSPORTER_2"/>
    <property type="match status" value="1"/>
</dbReference>
<evidence type="ECO:0000256" key="5">
    <source>
        <dbReference type="ARBA" id="ARBA00022741"/>
    </source>
</evidence>
<accession>A0A2P7QUT2</accession>
<keyword evidence="5" id="KW-0547">Nucleotide-binding</keyword>
<dbReference type="PANTHER" id="PTHR24221">
    <property type="entry name" value="ATP-BINDING CASSETTE SUB-FAMILY B"/>
    <property type="match status" value="1"/>
</dbReference>
<feature type="domain" description="ABC transporter" evidence="11">
    <location>
        <begin position="397"/>
        <end position="629"/>
    </location>
</feature>
<evidence type="ECO:0000313" key="13">
    <source>
        <dbReference type="EMBL" id="PSJ41721.1"/>
    </source>
</evidence>
<dbReference type="CDD" id="cd03228">
    <property type="entry name" value="ABCC_MRP_Like"/>
    <property type="match status" value="1"/>
</dbReference>
<gene>
    <name evidence="13" type="ORF">C7I55_05395</name>
</gene>
<dbReference type="Pfam" id="PF00005">
    <property type="entry name" value="ABC_tran"/>
    <property type="match status" value="1"/>
</dbReference>
<keyword evidence="14" id="KW-1185">Reference proteome</keyword>
<sequence>MDFALPSCHGTTGLARMPSVRVHARKNMSSEDSPSARREAPARGGLAALYSIMGRQRRLQLLGTAALMLLGAIAELLTIGAVVPLLALAADPSYFAKYRAVQSLLEMLGATNGREAIIAAAVLLVSAAVVAAVIRSALTWASHRFVYGLAHDVSMRVFERLLHRPYEIYVRQNSSVALAAVEKIHLVATAILSPGLLAFTSAVIALFILAFLFLIDPMSAAAALLSVGLLYVSISLFTKKALIANSHRSSAVRTERLKVVQEVWGGMRDIILDHSQPIFRQKLGEIEEEMRRLQVHAGVVIDAPRFVVESFGIVVFALLAIYFTSQPGGVLAALPVLGALAIGAQRLLPLVQAIYRGWAGYSINAHALKDVVDLMNAPVSTAVPSRGAATLPAKLDIEARDLWFSYAPDHDVLQGISLCIRAGERVAFVGKTGSGKSTLVDVMMGLLQPSRGQLRVGGATLDESNIAEWQTRIAHVPQAIFLADDTIAANIAFGFHRDDIDMARVRRAAARADIAAFIDTLPEGFETRVGERGVRLSGGQRQRIGIARALYKDASILVLDEATSALDAATEAAVMDSVSELDRELTIILIAHRLSTVAGCDTVYRLESGRIVQSGSYEKVVLGSAPAPA</sequence>
<feature type="transmembrane region" description="Helical" evidence="10">
    <location>
        <begin position="191"/>
        <end position="214"/>
    </location>
</feature>
<evidence type="ECO:0000256" key="1">
    <source>
        <dbReference type="ARBA" id="ARBA00004651"/>
    </source>
</evidence>
<evidence type="ECO:0000256" key="10">
    <source>
        <dbReference type="SAM" id="Phobius"/>
    </source>
</evidence>
<comment type="subcellular location">
    <subcellularLocation>
        <location evidence="1">Cell membrane</location>
        <topology evidence="1">Multi-pass membrane protein</topology>
    </subcellularLocation>
</comment>
<dbReference type="InterPro" id="IPR017871">
    <property type="entry name" value="ABC_transporter-like_CS"/>
</dbReference>
<keyword evidence="6 13" id="KW-0067">ATP-binding</keyword>
<dbReference type="PROSITE" id="PS50929">
    <property type="entry name" value="ABC_TM1F"/>
    <property type="match status" value="1"/>
</dbReference>
<keyword evidence="3" id="KW-1003">Cell membrane</keyword>
<dbReference type="SMART" id="SM00382">
    <property type="entry name" value="AAA"/>
    <property type="match status" value="1"/>
</dbReference>
<dbReference type="InterPro" id="IPR003439">
    <property type="entry name" value="ABC_transporter-like_ATP-bd"/>
</dbReference>
<dbReference type="InterPro" id="IPR011527">
    <property type="entry name" value="ABC1_TM_dom"/>
</dbReference>
<evidence type="ECO:0000313" key="14">
    <source>
        <dbReference type="Proteomes" id="UP000241167"/>
    </source>
</evidence>
<proteinExistence type="predicted"/>
<feature type="transmembrane region" description="Helical" evidence="10">
    <location>
        <begin position="116"/>
        <end position="134"/>
    </location>
</feature>
<feature type="domain" description="ABC transmembrane type-1" evidence="12">
    <location>
        <begin position="62"/>
        <end position="356"/>
    </location>
</feature>
<dbReference type="EMBL" id="PXYI01000002">
    <property type="protein sequence ID" value="PSJ41721.1"/>
    <property type="molecule type" value="Genomic_DNA"/>
</dbReference>
<keyword evidence="4 10" id="KW-0812">Transmembrane</keyword>
<dbReference type="InterPro" id="IPR036640">
    <property type="entry name" value="ABC1_TM_sf"/>
</dbReference>
<evidence type="ECO:0000256" key="7">
    <source>
        <dbReference type="ARBA" id="ARBA00022989"/>
    </source>
</evidence>
<feature type="transmembrane region" description="Helical" evidence="10">
    <location>
        <begin position="220"/>
        <end position="238"/>
    </location>
</feature>
<reference evidence="13 14" key="1">
    <citation type="submission" date="2018-03" db="EMBL/GenBank/DDBJ databases">
        <title>The draft genome of Sphingosinicella sp. GL-C-18.</title>
        <authorList>
            <person name="Liu L."/>
            <person name="Li L."/>
            <person name="Liang L."/>
            <person name="Zhang X."/>
            <person name="Wang T."/>
        </authorList>
    </citation>
    <scope>NUCLEOTIDE SEQUENCE [LARGE SCALE GENOMIC DNA]</scope>
    <source>
        <strain evidence="13 14">GL-C-18</strain>
    </source>
</reference>
<evidence type="ECO:0000256" key="8">
    <source>
        <dbReference type="ARBA" id="ARBA00023136"/>
    </source>
</evidence>
<dbReference type="SUPFAM" id="SSF52540">
    <property type="entry name" value="P-loop containing nucleoside triphosphate hydrolases"/>
    <property type="match status" value="1"/>
</dbReference>
<dbReference type="AlphaFoldDB" id="A0A2P7QUT2"/>
<dbReference type="GO" id="GO:0005524">
    <property type="term" value="F:ATP binding"/>
    <property type="evidence" value="ECO:0007669"/>
    <property type="project" value="UniProtKB-KW"/>
</dbReference>
<dbReference type="GO" id="GO:0034040">
    <property type="term" value="F:ATPase-coupled lipid transmembrane transporter activity"/>
    <property type="evidence" value="ECO:0007669"/>
    <property type="project" value="TreeGrafter"/>
</dbReference>
<dbReference type="GO" id="GO:0005886">
    <property type="term" value="C:plasma membrane"/>
    <property type="evidence" value="ECO:0007669"/>
    <property type="project" value="UniProtKB-SubCell"/>
</dbReference>
<evidence type="ECO:0000256" key="4">
    <source>
        <dbReference type="ARBA" id="ARBA00022692"/>
    </source>
</evidence>
<evidence type="ECO:0000256" key="3">
    <source>
        <dbReference type="ARBA" id="ARBA00022475"/>
    </source>
</evidence>
<dbReference type="InterPro" id="IPR039421">
    <property type="entry name" value="Type_1_exporter"/>
</dbReference>
<organism evidence="13 14">
    <name type="scientific">Allosphingosinicella deserti</name>
    <dbReference type="NCBI Taxonomy" id="2116704"/>
    <lineage>
        <taxon>Bacteria</taxon>
        <taxon>Pseudomonadati</taxon>
        <taxon>Pseudomonadota</taxon>
        <taxon>Alphaproteobacteria</taxon>
        <taxon>Sphingomonadales</taxon>
        <taxon>Sphingomonadaceae</taxon>
        <taxon>Allosphingosinicella</taxon>
    </lineage>
</organism>
<evidence type="ECO:0000256" key="9">
    <source>
        <dbReference type="SAM" id="MobiDB-lite"/>
    </source>
</evidence>
<dbReference type="SUPFAM" id="SSF90123">
    <property type="entry name" value="ABC transporter transmembrane region"/>
    <property type="match status" value="1"/>
</dbReference>
<dbReference type="FunFam" id="3.40.50.300:FF:000299">
    <property type="entry name" value="ABC transporter ATP-binding protein/permease"/>
    <property type="match status" value="1"/>
</dbReference>
<feature type="transmembrane region" description="Helical" evidence="10">
    <location>
        <begin position="61"/>
        <end position="89"/>
    </location>
</feature>
<feature type="region of interest" description="Disordered" evidence="9">
    <location>
        <begin position="21"/>
        <end position="40"/>
    </location>
</feature>
<dbReference type="Proteomes" id="UP000241167">
    <property type="component" value="Unassembled WGS sequence"/>
</dbReference>
<evidence type="ECO:0000256" key="6">
    <source>
        <dbReference type="ARBA" id="ARBA00022840"/>
    </source>
</evidence>
<name>A0A2P7QUT2_9SPHN</name>
<dbReference type="Gene3D" id="1.20.1560.10">
    <property type="entry name" value="ABC transporter type 1, transmembrane domain"/>
    <property type="match status" value="1"/>
</dbReference>
<dbReference type="PANTHER" id="PTHR24221:SF654">
    <property type="entry name" value="ATP-BINDING CASSETTE SUB-FAMILY B MEMBER 6"/>
    <property type="match status" value="1"/>
</dbReference>
<dbReference type="InterPro" id="IPR003593">
    <property type="entry name" value="AAA+_ATPase"/>
</dbReference>
<dbReference type="Gene3D" id="3.40.50.300">
    <property type="entry name" value="P-loop containing nucleotide triphosphate hydrolases"/>
    <property type="match status" value="1"/>
</dbReference>
<dbReference type="GO" id="GO:0140359">
    <property type="term" value="F:ABC-type transporter activity"/>
    <property type="evidence" value="ECO:0007669"/>
    <property type="project" value="InterPro"/>
</dbReference>
<evidence type="ECO:0000259" key="12">
    <source>
        <dbReference type="PROSITE" id="PS50929"/>
    </source>
</evidence>
<dbReference type="InterPro" id="IPR027417">
    <property type="entry name" value="P-loop_NTPase"/>
</dbReference>